<keyword evidence="2" id="KW-1185">Reference proteome</keyword>
<dbReference type="AlphaFoldDB" id="A0A222VSF7"/>
<dbReference type="OrthoDB" id="3576575at2"/>
<dbReference type="Proteomes" id="UP000199494">
    <property type="component" value="Unassembled WGS sequence"/>
</dbReference>
<evidence type="ECO:0000313" key="2">
    <source>
        <dbReference type="Proteomes" id="UP000199494"/>
    </source>
</evidence>
<name>A0A222VSF7_9PSEU</name>
<sequence>MAATLLRAARIRAGYKQEQVISDLLRLALTRNVPVMSATSLKTKLSRWENGHEQVSAPYQALFRELYGRENEELGFPAEEVDESTEQLRERIAVARTVDAGTVELFRQQLEQARAVDRKFGGVTTLDQLRAQIAKVQELLDFSTTNGQRQPLARVLTEVSALAGWESIDRNAHGQAWQHHETAKAAAREAGDGHLLAHAMAQQAFILIDLDETALAVEQFAAARDAAVDTSALLRAWLAAAHGEGLAAAGRRDDALRAFDDAATLLPSDPAEPHLSFLFLAGTHLDRWRGNALSLLGESEAIDQLTRTLPLLPPDFNRARAGMLVDLAYAHAVAGDRDGALNYARQAKRLASQIKSDRQLRRLGRLVLPHK</sequence>
<dbReference type="Gene3D" id="1.25.40.10">
    <property type="entry name" value="Tetratricopeptide repeat domain"/>
    <property type="match status" value="1"/>
</dbReference>
<evidence type="ECO:0000313" key="1">
    <source>
        <dbReference type="EMBL" id="SDD62261.1"/>
    </source>
</evidence>
<reference evidence="1 2" key="1">
    <citation type="submission" date="2016-10" db="EMBL/GenBank/DDBJ databases">
        <authorList>
            <person name="de Groot N.N."/>
        </authorList>
    </citation>
    <scope>NUCLEOTIDE SEQUENCE [LARGE SCALE GENOMIC DNA]</scope>
    <source>
        <strain evidence="1 2">CGMCC 4.5506</strain>
    </source>
</reference>
<dbReference type="STRING" id="530584.SAMN05421630_110245"/>
<accession>A0A222VSF7</accession>
<dbReference type="InterPro" id="IPR011990">
    <property type="entry name" value="TPR-like_helical_dom_sf"/>
</dbReference>
<dbReference type="SUPFAM" id="SSF48452">
    <property type="entry name" value="TPR-like"/>
    <property type="match status" value="1"/>
</dbReference>
<dbReference type="KEGG" id="pmad:BAY61_18425"/>
<protein>
    <submittedName>
        <fullName evidence="1">Uncharacterized protein</fullName>
    </submittedName>
</protein>
<dbReference type="EMBL" id="FMZE01000010">
    <property type="protein sequence ID" value="SDD62261.1"/>
    <property type="molecule type" value="Genomic_DNA"/>
</dbReference>
<organism evidence="1 2">
    <name type="scientific">Prauserella marina</name>
    <dbReference type="NCBI Taxonomy" id="530584"/>
    <lineage>
        <taxon>Bacteria</taxon>
        <taxon>Bacillati</taxon>
        <taxon>Actinomycetota</taxon>
        <taxon>Actinomycetes</taxon>
        <taxon>Pseudonocardiales</taxon>
        <taxon>Pseudonocardiaceae</taxon>
        <taxon>Prauserella</taxon>
    </lineage>
</organism>
<proteinExistence type="predicted"/>
<gene>
    <name evidence="1" type="ORF">SAMN05421630_110245</name>
</gene>